<protein>
    <submittedName>
        <fullName evidence="1">Uncharacterized protein</fullName>
    </submittedName>
</protein>
<dbReference type="EMBL" id="CM037618">
    <property type="protein sequence ID" value="KAH7999673.1"/>
    <property type="molecule type" value="Genomic_DNA"/>
</dbReference>
<sequence length="285" mass="32021">MNSHSVNFEGVICQLDVIPSAQASVNYCKYLKQQCRQADTYRSQPTSPETSLGGLLNISSKQLDEETLLDYRTLKTIKVVSTLSDNDSASVHVPSESVQIGPVMESLCLRNATALEIMPEPNDQQIVNVSKIDEEDDSKRKSGPQTQTESLLNFTNNATENTSRKNYPPLLFSIRQTKNQNMMGNTSKEYSHKPVEMQQILNITLYRTSDSLSLDNQLGPWGEDTFQVDESYNVEGNYELDSDGFDYDYEELERMFEMETLKGPKGDPGLPVALQLPSSSFLGFR</sequence>
<dbReference type="Proteomes" id="UP000827872">
    <property type="component" value="Linkage Group LG05"/>
</dbReference>
<comment type="caution">
    <text evidence="1">The sequence shown here is derived from an EMBL/GenBank/DDBJ whole genome shotgun (WGS) entry which is preliminary data.</text>
</comment>
<reference evidence="1" key="1">
    <citation type="submission" date="2021-08" db="EMBL/GenBank/DDBJ databases">
        <title>The first chromosome-level gecko genome reveals the dynamic sex chromosomes of Neotropical dwarf geckos (Sphaerodactylidae: Sphaerodactylus).</title>
        <authorList>
            <person name="Pinto B.J."/>
            <person name="Keating S.E."/>
            <person name="Gamble T."/>
        </authorList>
    </citation>
    <scope>NUCLEOTIDE SEQUENCE</scope>
    <source>
        <strain evidence="1">TG3544</strain>
    </source>
</reference>
<proteinExistence type="predicted"/>
<evidence type="ECO:0000313" key="1">
    <source>
        <dbReference type="EMBL" id="KAH7999673.1"/>
    </source>
</evidence>
<organism evidence="1 2">
    <name type="scientific">Sphaerodactylus townsendi</name>
    <dbReference type="NCBI Taxonomy" id="933632"/>
    <lineage>
        <taxon>Eukaryota</taxon>
        <taxon>Metazoa</taxon>
        <taxon>Chordata</taxon>
        <taxon>Craniata</taxon>
        <taxon>Vertebrata</taxon>
        <taxon>Euteleostomi</taxon>
        <taxon>Lepidosauria</taxon>
        <taxon>Squamata</taxon>
        <taxon>Bifurcata</taxon>
        <taxon>Gekkota</taxon>
        <taxon>Sphaerodactylidae</taxon>
        <taxon>Sphaerodactylus</taxon>
    </lineage>
</organism>
<gene>
    <name evidence="1" type="ORF">K3G42_016884</name>
</gene>
<name>A0ACB8F2T9_9SAUR</name>
<accession>A0ACB8F2T9</accession>
<keyword evidence="2" id="KW-1185">Reference proteome</keyword>
<evidence type="ECO:0000313" key="2">
    <source>
        <dbReference type="Proteomes" id="UP000827872"/>
    </source>
</evidence>